<reference evidence="2 3" key="1">
    <citation type="submission" date="2013-05" db="EMBL/GenBank/DDBJ databases">
        <authorList>
            <person name="Harkins D.M."/>
            <person name="Durkin A.S."/>
            <person name="Brinkac L.M."/>
            <person name="Haft D.H."/>
            <person name="Selengut J.D."/>
            <person name="Sanka R."/>
            <person name="DePew J."/>
            <person name="Purushe J."/>
            <person name="Hartskeerl R.A."/>
            <person name="Ahmed A."/>
            <person name="van der Linden H."/>
            <person name="Goris M.G.A."/>
            <person name="Vinetz J.M."/>
            <person name="Sutton G.G."/>
            <person name="Nierman W.C."/>
            <person name="Fouts D.E."/>
        </authorList>
    </citation>
    <scope>NUCLEOTIDE SEQUENCE [LARGE SCALE GENOMIC DNA]</scope>
    <source>
        <strain evidence="2 3">10</strain>
    </source>
</reference>
<dbReference type="STRING" id="1049790.LEP1GSC047_2041"/>
<evidence type="ECO:0000256" key="1">
    <source>
        <dbReference type="SAM" id="Phobius"/>
    </source>
</evidence>
<proteinExistence type="predicted"/>
<dbReference type="EMBL" id="AHMM02000008">
    <property type="protein sequence ID" value="EQA38303.1"/>
    <property type="molecule type" value="Genomic_DNA"/>
</dbReference>
<keyword evidence="1" id="KW-0812">Transmembrane</keyword>
<gene>
    <name evidence="2" type="ORF">LEP1GSC047_2041</name>
</gene>
<dbReference type="Proteomes" id="UP000018719">
    <property type="component" value="Unassembled WGS sequence"/>
</dbReference>
<protein>
    <submittedName>
        <fullName evidence="2">Uncharacterized protein</fullName>
    </submittedName>
</protein>
<keyword evidence="1" id="KW-0472">Membrane</keyword>
<evidence type="ECO:0000313" key="3">
    <source>
        <dbReference type="Proteomes" id="UP000018719"/>
    </source>
</evidence>
<name>V6HFC2_9LEPT</name>
<evidence type="ECO:0000313" key="2">
    <source>
        <dbReference type="EMBL" id="EQA38303.1"/>
    </source>
</evidence>
<keyword evidence="1" id="KW-1133">Transmembrane helix</keyword>
<sequence length="196" mass="22615">MEMQRIFLSVLVLLLLGTGTAGLFFPEWFESPILLWIHSKFSFVVFVIAILLASAAILRITIRARRAMRNQANAVESHLRNILEELVQDSQALGDFLRTDLPQIEDRLKSSKEKLAKEVFSSFSSIWTRIRTDAEAAFRELEYLPMEPEQTSEKGKKHAILEYKDLLNRHTRSKAVLERVRSDLSLLKEKLREKGC</sequence>
<feature type="transmembrane region" description="Helical" evidence="1">
    <location>
        <begin position="41"/>
        <end position="62"/>
    </location>
</feature>
<accession>V6HFC2</accession>
<dbReference type="AlphaFoldDB" id="V6HFC2"/>
<organism evidence="2 3">
    <name type="scientific">Leptospira inadai serovar Lyme str. 10</name>
    <dbReference type="NCBI Taxonomy" id="1049790"/>
    <lineage>
        <taxon>Bacteria</taxon>
        <taxon>Pseudomonadati</taxon>
        <taxon>Spirochaetota</taxon>
        <taxon>Spirochaetia</taxon>
        <taxon>Leptospirales</taxon>
        <taxon>Leptospiraceae</taxon>
        <taxon>Leptospira</taxon>
    </lineage>
</organism>
<comment type="caution">
    <text evidence="2">The sequence shown here is derived from an EMBL/GenBank/DDBJ whole genome shotgun (WGS) entry which is preliminary data.</text>
</comment>